<dbReference type="SUPFAM" id="SSF51206">
    <property type="entry name" value="cAMP-binding domain-like"/>
    <property type="match status" value="1"/>
</dbReference>
<protein>
    <submittedName>
        <fullName evidence="3">HD-like signal output (HDOD) protein</fullName>
    </submittedName>
</protein>
<dbReference type="Proteomes" id="UP000528457">
    <property type="component" value="Unassembled WGS sequence"/>
</dbReference>
<evidence type="ECO:0000259" key="2">
    <source>
        <dbReference type="PROSITE" id="PS51833"/>
    </source>
</evidence>
<dbReference type="EMBL" id="JACHHT010000002">
    <property type="protein sequence ID" value="MBB6522785.1"/>
    <property type="molecule type" value="Genomic_DNA"/>
</dbReference>
<proteinExistence type="predicted"/>
<dbReference type="CDD" id="cd00077">
    <property type="entry name" value="HDc"/>
    <property type="match status" value="1"/>
</dbReference>
<organism evidence="3 4">
    <name type="scientific">Pseudoteredinibacter isoporae</name>
    <dbReference type="NCBI Taxonomy" id="570281"/>
    <lineage>
        <taxon>Bacteria</taxon>
        <taxon>Pseudomonadati</taxon>
        <taxon>Pseudomonadota</taxon>
        <taxon>Gammaproteobacteria</taxon>
        <taxon>Cellvibrionales</taxon>
        <taxon>Cellvibrionaceae</taxon>
        <taxon>Pseudoteredinibacter</taxon>
    </lineage>
</organism>
<accession>A0A7X0JV08</accession>
<dbReference type="InterPro" id="IPR052340">
    <property type="entry name" value="RNase_Y/CdgJ"/>
</dbReference>
<feature type="domain" description="HDOD" evidence="2">
    <location>
        <begin position="159"/>
        <end position="348"/>
    </location>
</feature>
<comment type="caution">
    <text evidence="3">The sequence shown here is derived from an EMBL/GenBank/DDBJ whole genome shotgun (WGS) entry which is preliminary data.</text>
</comment>
<dbReference type="InterPro" id="IPR000595">
    <property type="entry name" value="cNMP-bd_dom"/>
</dbReference>
<dbReference type="PANTHER" id="PTHR33525:SF3">
    <property type="entry name" value="RIBONUCLEASE Y"/>
    <property type="match status" value="1"/>
</dbReference>
<dbReference type="Pfam" id="PF00027">
    <property type="entry name" value="cNMP_binding"/>
    <property type="match status" value="1"/>
</dbReference>
<evidence type="ECO:0000313" key="4">
    <source>
        <dbReference type="Proteomes" id="UP000528457"/>
    </source>
</evidence>
<dbReference type="InterPro" id="IPR014710">
    <property type="entry name" value="RmlC-like_jellyroll"/>
</dbReference>
<dbReference type="PROSITE" id="PS50042">
    <property type="entry name" value="CNMP_BINDING_3"/>
    <property type="match status" value="1"/>
</dbReference>
<dbReference type="Gene3D" id="1.10.3210.10">
    <property type="entry name" value="Hypothetical protein af1432"/>
    <property type="match status" value="1"/>
</dbReference>
<sequence>MSNEIEISELRLFEPFNSMSEDQLAIVSNHSQRRVLRSGEVLFHAGDRDELDYFLLSGSLRLVSADQKIRVFDKEDPMAYRQVSKLRPRQYTVSAIEPVEMLVVKSFDYERPRATADTPDYLCASVLDYGVDEVDESDEQETDLLEKVQQALDSDELKLPSLPQVAIRIGELVESDLASADSVADLINTDPAIAAKLLRIANSSLYGSLGRCETIRDAIVRLGLGATRQLVMGFALRDLFNSENKLLRSKLRESWIESLEVAALAIVIREMLVAPSYSSEEALLAGLLHDIGVVGLLGLFLTHSDLLEEHDDINPVLKRFKADVGAEILRKWQIADQYIDVARDAENWQREQDGSADLCDLIQVAKLHRYLNNRVPLPMARLTDVPAVQHLPLQEAYSPETSLAILQQAKQKILEIKGLFD</sequence>
<dbReference type="PANTHER" id="PTHR33525">
    <property type="match status" value="1"/>
</dbReference>
<dbReference type="InterPro" id="IPR018490">
    <property type="entry name" value="cNMP-bd_dom_sf"/>
</dbReference>
<evidence type="ECO:0000313" key="3">
    <source>
        <dbReference type="EMBL" id="MBB6522785.1"/>
    </source>
</evidence>
<dbReference type="InterPro" id="IPR003607">
    <property type="entry name" value="HD/PDEase_dom"/>
</dbReference>
<feature type="domain" description="Cyclic nucleotide-binding" evidence="1">
    <location>
        <begin position="15"/>
        <end position="111"/>
    </location>
</feature>
<dbReference type="RefSeq" id="WP_166845216.1">
    <property type="nucleotide sequence ID" value="NZ_JAAONY010000002.1"/>
</dbReference>
<name>A0A7X0JV08_9GAMM</name>
<dbReference type="InterPro" id="IPR013976">
    <property type="entry name" value="HDOD"/>
</dbReference>
<dbReference type="Gene3D" id="2.60.120.10">
    <property type="entry name" value="Jelly Rolls"/>
    <property type="match status" value="1"/>
</dbReference>
<dbReference type="CDD" id="cd00038">
    <property type="entry name" value="CAP_ED"/>
    <property type="match status" value="1"/>
</dbReference>
<dbReference type="Pfam" id="PF08668">
    <property type="entry name" value="HDOD"/>
    <property type="match status" value="1"/>
</dbReference>
<reference evidence="3 4" key="1">
    <citation type="submission" date="2020-08" db="EMBL/GenBank/DDBJ databases">
        <title>Genomic Encyclopedia of Type Strains, Phase IV (KMG-IV): sequencing the most valuable type-strain genomes for metagenomic binning, comparative biology and taxonomic classification.</title>
        <authorList>
            <person name="Goeker M."/>
        </authorList>
    </citation>
    <scope>NUCLEOTIDE SEQUENCE [LARGE SCALE GENOMIC DNA]</scope>
    <source>
        <strain evidence="3 4">DSM 22368</strain>
    </source>
</reference>
<dbReference type="SUPFAM" id="SSF109604">
    <property type="entry name" value="HD-domain/PDEase-like"/>
    <property type="match status" value="1"/>
</dbReference>
<keyword evidence="4" id="KW-1185">Reference proteome</keyword>
<gene>
    <name evidence="3" type="ORF">HNR48_003070</name>
</gene>
<dbReference type="InParanoid" id="A0A7X0JV08"/>
<dbReference type="PROSITE" id="PS51833">
    <property type="entry name" value="HDOD"/>
    <property type="match status" value="1"/>
</dbReference>
<evidence type="ECO:0000259" key="1">
    <source>
        <dbReference type="PROSITE" id="PS50042"/>
    </source>
</evidence>
<dbReference type="AlphaFoldDB" id="A0A7X0JV08"/>